<evidence type="ECO:0000256" key="8">
    <source>
        <dbReference type="ARBA" id="ARBA00022909"/>
    </source>
</evidence>
<dbReference type="RefSeq" id="WP_064441290.1">
    <property type="nucleotide sequence ID" value="NZ_BDDI01000013.1"/>
</dbReference>
<evidence type="ECO:0000313" key="10">
    <source>
        <dbReference type="EMBL" id="MBB3037784.1"/>
    </source>
</evidence>
<dbReference type="PANTHER" id="PTHR43071:SF1">
    <property type="entry name" value="2-AMINO-4-HYDROXY-6-HYDROXYMETHYLDIHYDROPTERIDINE PYROPHOSPHOKINASE"/>
    <property type="match status" value="1"/>
</dbReference>
<evidence type="ECO:0000256" key="2">
    <source>
        <dbReference type="ARBA" id="ARBA00005051"/>
    </source>
</evidence>
<evidence type="ECO:0000256" key="7">
    <source>
        <dbReference type="ARBA" id="ARBA00022840"/>
    </source>
</evidence>
<dbReference type="GO" id="GO:0005524">
    <property type="term" value="F:ATP binding"/>
    <property type="evidence" value="ECO:0007669"/>
    <property type="project" value="UniProtKB-KW"/>
</dbReference>
<keyword evidence="4 10" id="KW-0808">Transferase</keyword>
<feature type="domain" description="7,8-dihydro-6-hydroxymethylpterin-pyrophosphokinase" evidence="9">
    <location>
        <begin position="85"/>
        <end position="96"/>
    </location>
</feature>
<dbReference type="GO" id="GO:0046656">
    <property type="term" value="P:folic acid biosynthetic process"/>
    <property type="evidence" value="ECO:0007669"/>
    <property type="project" value="UniProtKB-KW"/>
</dbReference>
<keyword evidence="8" id="KW-0289">Folate biosynthesis</keyword>
<dbReference type="NCBIfam" id="TIGR01498">
    <property type="entry name" value="folK"/>
    <property type="match status" value="1"/>
</dbReference>
<accession>A0A839RNR3</accession>
<dbReference type="UniPathway" id="UPA00077">
    <property type="reaction ID" value="UER00155"/>
</dbReference>
<dbReference type="InterPro" id="IPR035907">
    <property type="entry name" value="Hppk_sf"/>
</dbReference>
<keyword evidence="6 10" id="KW-0418">Kinase</keyword>
<comment type="pathway">
    <text evidence="2">Cofactor biosynthesis; tetrahydrofolate biosynthesis; 2-amino-4-hydroxy-6-hydroxymethyl-7,8-dihydropteridine diphosphate from 7,8-dihydroneopterin triphosphate: step 4/4.</text>
</comment>
<dbReference type="GO" id="GO:0046654">
    <property type="term" value="P:tetrahydrofolate biosynthetic process"/>
    <property type="evidence" value="ECO:0007669"/>
    <property type="project" value="UniProtKB-UniPathway"/>
</dbReference>
<dbReference type="GO" id="GO:0003848">
    <property type="term" value="F:2-amino-4-hydroxy-6-hydroxymethyldihydropteridine diphosphokinase activity"/>
    <property type="evidence" value="ECO:0007669"/>
    <property type="project" value="UniProtKB-EC"/>
</dbReference>
<keyword evidence="5" id="KW-0547">Nucleotide-binding</keyword>
<comment type="catalytic activity">
    <reaction evidence="1">
        <text>6-hydroxymethyl-7,8-dihydropterin + ATP = (7,8-dihydropterin-6-yl)methyl diphosphate + AMP + H(+)</text>
        <dbReference type="Rhea" id="RHEA:11412"/>
        <dbReference type="ChEBI" id="CHEBI:15378"/>
        <dbReference type="ChEBI" id="CHEBI:30616"/>
        <dbReference type="ChEBI" id="CHEBI:44841"/>
        <dbReference type="ChEBI" id="CHEBI:72950"/>
        <dbReference type="ChEBI" id="CHEBI:456215"/>
        <dbReference type="EC" id="2.7.6.3"/>
    </reaction>
</comment>
<evidence type="ECO:0000256" key="4">
    <source>
        <dbReference type="ARBA" id="ARBA00022679"/>
    </source>
</evidence>
<dbReference type="AlphaFoldDB" id="A0A839RNR3"/>
<evidence type="ECO:0000256" key="6">
    <source>
        <dbReference type="ARBA" id="ARBA00022777"/>
    </source>
</evidence>
<protein>
    <recommendedName>
        <fullName evidence="3">2-amino-4-hydroxy-6-hydroxymethyldihydropteridine diphosphokinase</fullName>
        <ecNumber evidence="3">2.7.6.3</ecNumber>
    </recommendedName>
</protein>
<proteinExistence type="predicted"/>
<dbReference type="CDD" id="cd00483">
    <property type="entry name" value="HPPK"/>
    <property type="match status" value="1"/>
</dbReference>
<evidence type="ECO:0000256" key="5">
    <source>
        <dbReference type="ARBA" id="ARBA00022741"/>
    </source>
</evidence>
<evidence type="ECO:0000256" key="3">
    <source>
        <dbReference type="ARBA" id="ARBA00013253"/>
    </source>
</evidence>
<keyword evidence="7" id="KW-0067">ATP-binding</keyword>
<dbReference type="PANTHER" id="PTHR43071">
    <property type="entry name" value="2-AMINO-4-HYDROXY-6-HYDROXYMETHYLDIHYDROPTERIDINE PYROPHOSPHOKINASE"/>
    <property type="match status" value="1"/>
</dbReference>
<dbReference type="GO" id="GO:0016301">
    <property type="term" value="F:kinase activity"/>
    <property type="evidence" value="ECO:0007669"/>
    <property type="project" value="UniProtKB-KW"/>
</dbReference>
<evidence type="ECO:0000259" key="9">
    <source>
        <dbReference type="PROSITE" id="PS00794"/>
    </source>
</evidence>
<dbReference type="Pfam" id="PF01288">
    <property type="entry name" value="HPPK"/>
    <property type="match status" value="1"/>
</dbReference>
<reference evidence="10 11" key="1">
    <citation type="submission" date="2020-08" db="EMBL/GenBank/DDBJ databases">
        <title>Sequencing the genomes of 1000 actinobacteria strains.</title>
        <authorList>
            <person name="Klenk H.-P."/>
        </authorList>
    </citation>
    <scope>NUCLEOTIDE SEQUENCE [LARGE SCALE GENOMIC DNA]</scope>
    <source>
        <strain evidence="10 11">DSM 45258</strain>
    </source>
</reference>
<dbReference type="EC" id="2.7.6.3" evidence="3"/>
<dbReference type="SUPFAM" id="SSF55083">
    <property type="entry name" value="6-hydroxymethyl-7,8-dihydropterin pyrophosphokinase, HPPK"/>
    <property type="match status" value="1"/>
</dbReference>
<dbReference type="InterPro" id="IPR000550">
    <property type="entry name" value="Hppk"/>
</dbReference>
<dbReference type="OrthoDB" id="9808041at2"/>
<gene>
    <name evidence="10" type="ORF">FHU29_002233</name>
</gene>
<dbReference type="PROSITE" id="PS00794">
    <property type="entry name" value="HPPK"/>
    <property type="match status" value="1"/>
</dbReference>
<dbReference type="Gene3D" id="3.30.70.560">
    <property type="entry name" value="7,8-Dihydro-6-hydroxymethylpterin-pyrophosphokinase HPPK"/>
    <property type="match status" value="1"/>
</dbReference>
<evidence type="ECO:0000313" key="11">
    <source>
        <dbReference type="Proteomes" id="UP000567922"/>
    </source>
</evidence>
<name>A0A839RNR3_9ACTN</name>
<evidence type="ECO:0000256" key="1">
    <source>
        <dbReference type="ARBA" id="ARBA00000198"/>
    </source>
</evidence>
<keyword evidence="11" id="KW-1185">Reference proteome</keyword>
<dbReference type="Proteomes" id="UP000567922">
    <property type="component" value="Unassembled WGS sequence"/>
</dbReference>
<sequence length="169" mass="19082">MSCAVLSVGSNMGDRLQHLRSVAESLGARVVSRSSVYVTAPWGDTDQEDFYNTILIAECPTWDMWSWLEFAQRCERRAERVRERHWGPRTLDVDIVSCSDAGEQLTSSDPKLTLPHPRAHERAFVLVPWLEAEPAATLLGVPLSEHLDALPRGERAGVRRLDDQAEWFV</sequence>
<organism evidence="10 11">
    <name type="scientific">Hoyosella altamirensis</name>
    <dbReference type="NCBI Taxonomy" id="616997"/>
    <lineage>
        <taxon>Bacteria</taxon>
        <taxon>Bacillati</taxon>
        <taxon>Actinomycetota</taxon>
        <taxon>Actinomycetes</taxon>
        <taxon>Mycobacteriales</taxon>
        <taxon>Hoyosellaceae</taxon>
        <taxon>Hoyosella</taxon>
    </lineage>
</organism>
<comment type="caution">
    <text evidence="10">The sequence shown here is derived from an EMBL/GenBank/DDBJ whole genome shotgun (WGS) entry which is preliminary data.</text>
</comment>
<dbReference type="EMBL" id="JACHWS010000002">
    <property type="protein sequence ID" value="MBB3037784.1"/>
    <property type="molecule type" value="Genomic_DNA"/>
</dbReference>